<comment type="caution">
    <text evidence="2">The sequence shown here is derived from an EMBL/GenBank/DDBJ whole genome shotgun (WGS) entry which is preliminary data.</text>
</comment>
<evidence type="ECO:0000313" key="2">
    <source>
        <dbReference type="EMBL" id="ODN06103.1"/>
    </source>
</evidence>
<feature type="compositionally biased region" description="Basic and acidic residues" evidence="1">
    <location>
        <begin position="517"/>
        <end position="528"/>
    </location>
</feature>
<feature type="compositionally biased region" description="Basic residues" evidence="1">
    <location>
        <begin position="580"/>
        <end position="590"/>
    </location>
</feature>
<feature type="compositionally biased region" description="Acidic residues" evidence="1">
    <location>
        <begin position="8"/>
        <end position="30"/>
    </location>
</feature>
<protein>
    <submittedName>
        <fullName evidence="2">Uncharacterized protein</fullName>
    </submittedName>
</protein>
<feature type="region of interest" description="Disordered" evidence="1">
    <location>
        <begin position="1"/>
        <end position="42"/>
    </location>
</feature>
<feature type="compositionally biased region" description="Basic and acidic residues" evidence="1">
    <location>
        <begin position="635"/>
        <end position="650"/>
    </location>
</feature>
<feature type="compositionally biased region" description="Polar residues" evidence="1">
    <location>
        <begin position="655"/>
        <end position="667"/>
    </location>
</feature>
<feature type="compositionally biased region" description="Basic residues" evidence="1">
    <location>
        <begin position="529"/>
        <end position="543"/>
    </location>
</feature>
<dbReference type="AlphaFoldDB" id="A0A1D2NLE4"/>
<accession>A0A1D2NLE4</accession>
<evidence type="ECO:0000256" key="1">
    <source>
        <dbReference type="SAM" id="MobiDB-lite"/>
    </source>
</evidence>
<feature type="compositionally biased region" description="Basic residues" evidence="1">
    <location>
        <begin position="678"/>
        <end position="700"/>
    </location>
</feature>
<feature type="region of interest" description="Disordered" evidence="1">
    <location>
        <begin position="436"/>
        <end position="545"/>
    </location>
</feature>
<dbReference type="EMBL" id="LJIJ01000010">
    <property type="protein sequence ID" value="ODN06103.1"/>
    <property type="molecule type" value="Genomic_DNA"/>
</dbReference>
<keyword evidence="3" id="KW-1185">Reference proteome</keyword>
<sequence>MGDTSFESSEEDSEEDSDEDENADVEDEEITPTQVETPEERPVILEETKIIHLVQEHNFGNPETTKVNETLMPVTNEPIHVAAPLPVRQKDEPDYFSPEESEDTLLIILQNAVKETYMAFKGNAARKKKDDLQDLEDSLKGQIQNLDIDLNAKILSLDTNTNSRISTLTEQIVSQRKEDILTFSDNLNQLSKANQVHLETLHAESQHMKVIVEGLNKGQASLSAKVYRNMGHTQHQPLGAFYSVGIKLQNTIDKILMRPLAAQDLSPELPMGCCCSASKVLPQPDKNRDRGSSSRSRSKRNSRNSRSARNKELTDAFAPSLLETSNIDESKVTRKYYFGGSANKLKGVLQQSSSEIGLAGYAQDFRKYNEEIYVRAKKTKSSVAKSDKNRNEQRQAPSVKPGDKVKLPKLKGFDILQPNTIQGQSIKVGVMEQKSMRLQKQPEEKTPFAENNNEDDQEQDYKKFNSAKAESSDEYTDYSSTEGQPETKERVKTAKRRGNNRRTDYERPSTSNRKRSQSRDDNMNSDPRRSRRKSKKRTSYRKSKANEQRILDTYLAQPKVLIVPITRKVTRKSSVNLHGRPTRRILKNKPPRGSDSQKNLPMLRMSGIGSSNIRFSRNIEVRTFNTNSSGSVRPTSRESSSRRNYEDTYDRYTASARNNNNEMGTQATEERDRLLTARGRRPSSRSRSTRPRSRSKIYYD</sequence>
<name>A0A1D2NLE4_ORCCI</name>
<feature type="compositionally biased region" description="Basic residues" evidence="1">
    <location>
        <begin position="296"/>
        <end position="308"/>
    </location>
</feature>
<feature type="region of interest" description="Disordered" evidence="1">
    <location>
        <begin position="280"/>
        <end position="313"/>
    </location>
</feature>
<feature type="region of interest" description="Disordered" evidence="1">
    <location>
        <begin position="573"/>
        <end position="602"/>
    </location>
</feature>
<gene>
    <name evidence="2" type="ORF">Ocin01_00555</name>
</gene>
<dbReference type="Proteomes" id="UP000094527">
    <property type="component" value="Unassembled WGS sequence"/>
</dbReference>
<feature type="region of interest" description="Disordered" evidence="1">
    <location>
        <begin position="378"/>
        <end position="406"/>
    </location>
</feature>
<organism evidence="2 3">
    <name type="scientific">Orchesella cincta</name>
    <name type="common">Springtail</name>
    <name type="synonym">Podura cincta</name>
    <dbReference type="NCBI Taxonomy" id="48709"/>
    <lineage>
        <taxon>Eukaryota</taxon>
        <taxon>Metazoa</taxon>
        <taxon>Ecdysozoa</taxon>
        <taxon>Arthropoda</taxon>
        <taxon>Hexapoda</taxon>
        <taxon>Collembola</taxon>
        <taxon>Entomobryomorpha</taxon>
        <taxon>Entomobryoidea</taxon>
        <taxon>Orchesellidae</taxon>
        <taxon>Orchesellinae</taxon>
        <taxon>Orchesella</taxon>
    </lineage>
</organism>
<feature type="region of interest" description="Disordered" evidence="1">
    <location>
        <begin position="625"/>
        <end position="700"/>
    </location>
</feature>
<reference evidence="2 3" key="1">
    <citation type="journal article" date="2016" name="Genome Biol. Evol.">
        <title>Gene Family Evolution Reflects Adaptation to Soil Environmental Stressors in the Genome of the Collembolan Orchesella cincta.</title>
        <authorList>
            <person name="Faddeeva-Vakhrusheva A."/>
            <person name="Derks M.F."/>
            <person name="Anvar S.Y."/>
            <person name="Agamennone V."/>
            <person name="Suring W."/>
            <person name="Smit S."/>
            <person name="van Straalen N.M."/>
            <person name="Roelofs D."/>
        </authorList>
    </citation>
    <scope>NUCLEOTIDE SEQUENCE [LARGE SCALE GENOMIC DNA]</scope>
    <source>
        <tissue evidence="2">Mixed pool</tissue>
    </source>
</reference>
<feature type="compositionally biased region" description="Polar residues" evidence="1">
    <location>
        <begin position="625"/>
        <end position="634"/>
    </location>
</feature>
<evidence type="ECO:0000313" key="3">
    <source>
        <dbReference type="Proteomes" id="UP000094527"/>
    </source>
</evidence>
<proteinExistence type="predicted"/>